<dbReference type="GeneID" id="33570033"/>
<dbReference type="Proteomes" id="UP000193648">
    <property type="component" value="Unassembled WGS sequence"/>
</dbReference>
<name>A0A1Y2G8H1_9FUNG</name>
<accession>A0A1Y2G8H1</accession>
<proteinExistence type="predicted"/>
<dbReference type="STRING" id="64571.A0A1Y2G8H1"/>
<protein>
    <recommendedName>
        <fullName evidence="4">Aspartic peptidase domain-containing protein</fullName>
    </recommendedName>
</protein>
<evidence type="ECO:0000256" key="1">
    <source>
        <dbReference type="SAM" id="SignalP"/>
    </source>
</evidence>
<evidence type="ECO:0000313" key="3">
    <source>
        <dbReference type="Proteomes" id="UP000193648"/>
    </source>
</evidence>
<dbReference type="AlphaFoldDB" id="A0A1Y2G8H1"/>
<feature type="signal peptide" evidence="1">
    <location>
        <begin position="1"/>
        <end position="21"/>
    </location>
</feature>
<feature type="chain" id="PRO_5011965798" description="Aspartic peptidase domain-containing protein" evidence="1">
    <location>
        <begin position="22"/>
        <end position="502"/>
    </location>
</feature>
<dbReference type="InParanoid" id="A0A1Y2G8H1"/>
<gene>
    <name evidence="2" type="ORF">BCR41DRAFT_390058</name>
</gene>
<sequence>MKLSLKAVVAVSALLATAAVAAPIEKRDATSDRIAACFVGLLLTGAWPGSCQAAVAVDMGLIKSIEVNQMSMDFTPSNPWAPTTSSSSIVATMLGIPGISLPITSIRQHIIIVDNGVEIGNIETPWSPASVSGSKLTSSFASSTLNVFSSSHAAFSGFISSLSTKASHPVTLKGSVDAQMNLGPLGKRTISGIGFKATVPFLGLDNLKQVKYVYMVDTDMATQPGFMRLSSIINIVNPSKLTLSLGDVGFSTSYKGQPAGISTVSGLTLKPGDNYLLSLTSLDTKLSAAQQLMLDLPNADVPLTLTGYASSSQNPALNAGLATVSSQMVVPQNFQGLTMSQPPHKDWSLKTLPNTNTDGVVQVTATFQSPYYGLPLEFKDAQTVGYDSMAIIGSAAGISGVNLFRFMDNLTFSVSGTGSTTISFNVGLVTDFGAGSKAQWTDIVNYAKANGHLPIQFDWIAGIVLNNDSTYRYVDWGSIGTGLGDVNIAVGRDFESILGAFP</sequence>
<organism evidence="2 3">
    <name type="scientific">Lobosporangium transversale</name>
    <dbReference type="NCBI Taxonomy" id="64571"/>
    <lineage>
        <taxon>Eukaryota</taxon>
        <taxon>Fungi</taxon>
        <taxon>Fungi incertae sedis</taxon>
        <taxon>Mucoromycota</taxon>
        <taxon>Mortierellomycotina</taxon>
        <taxon>Mortierellomycetes</taxon>
        <taxon>Mortierellales</taxon>
        <taxon>Mortierellaceae</taxon>
        <taxon>Lobosporangium</taxon>
    </lineage>
</organism>
<dbReference type="InterPro" id="IPR022185">
    <property type="entry name" value="DUF3712"/>
</dbReference>
<dbReference type="OrthoDB" id="10039566at2759"/>
<keyword evidence="3" id="KW-1185">Reference proteome</keyword>
<dbReference type="Pfam" id="PF12505">
    <property type="entry name" value="DUF3712"/>
    <property type="match status" value="1"/>
</dbReference>
<keyword evidence="1" id="KW-0732">Signal</keyword>
<evidence type="ECO:0008006" key="4">
    <source>
        <dbReference type="Google" id="ProtNLM"/>
    </source>
</evidence>
<dbReference type="RefSeq" id="XP_021876401.1">
    <property type="nucleotide sequence ID" value="XM_022028190.1"/>
</dbReference>
<evidence type="ECO:0000313" key="2">
    <source>
        <dbReference type="EMBL" id="ORZ04187.1"/>
    </source>
</evidence>
<dbReference type="EMBL" id="MCFF01000059">
    <property type="protein sequence ID" value="ORZ04187.1"/>
    <property type="molecule type" value="Genomic_DNA"/>
</dbReference>
<comment type="caution">
    <text evidence="2">The sequence shown here is derived from an EMBL/GenBank/DDBJ whole genome shotgun (WGS) entry which is preliminary data.</text>
</comment>
<reference evidence="2 3" key="1">
    <citation type="submission" date="2016-07" db="EMBL/GenBank/DDBJ databases">
        <title>Pervasive Adenine N6-methylation of Active Genes in Fungi.</title>
        <authorList>
            <consortium name="DOE Joint Genome Institute"/>
            <person name="Mondo S.J."/>
            <person name="Dannebaum R.O."/>
            <person name="Kuo R.C."/>
            <person name="Labutti K."/>
            <person name="Haridas S."/>
            <person name="Kuo A."/>
            <person name="Salamov A."/>
            <person name="Ahrendt S.R."/>
            <person name="Lipzen A."/>
            <person name="Sullivan W."/>
            <person name="Andreopoulos W.B."/>
            <person name="Clum A."/>
            <person name="Lindquist E."/>
            <person name="Daum C."/>
            <person name="Ramamoorthy G.K."/>
            <person name="Gryganskyi A."/>
            <person name="Culley D."/>
            <person name="Magnuson J.K."/>
            <person name="James T.Y."/>
            <person name="O'Malley M.A."/>
            <person name="Stajich J.E."/>
            <person name="Spatafora J.W."/>
            <person name="Visel A."/>
            <person name="Grigoriev I.V."/>
        </authorList>
    </citation>
    <scope>NUCLEOTIDE SEQUENCE [LARGE SCALE GENOMIC DNA]</scope>
    <source>
        <strain evidence="2 3">NRRL 3116</strain>
    </source>
</reference>